<dbReference type="AlphaFoldDB" id="A0A1M6RDW7"/>
<name>A0A1M6RDW7_9RHOB</name>
<keyword evidence="3" id="KW-1185">Reference proteome</keyword>
<keyword evidence="1" id="KW-0732">Signal</keyword>
<dbReference type="RefSeq" id="WP_083599383.1">
    <property type="nucleotide sequence ID" value="NZ_FQZQ01000025.1"/>
</dbReference>
<feature type="chain" id="PRO_5013359695" evidence="1">
    <location>
        <begin position="26"/>
        <end position="255"/>
    </location>
</feature>
<gene>
    <name evidence="2" type="ORF">SAMN05444000_1259</name>
</gene>
<sequence>MKTFRLALMGLTLPLTLAFSSVAEANDTDDPPAKDPQAIEILGNASEFLSSQQNISVSWFVSYDDVVDGREKITHTRSGHTLLAREGGLYSYSENGLKTREFFFDGTSFSMNDPDQNVYAEILFSGGFEALIVRIKEEYGLDLPIWSVLSTQQKEIRAESATTMAYLGLTRVGGEMAHHVAVASYDEDWQIWVADDPENPRLLMIVGTDPYIQGWPQYRAYFTNWDFAPEISEGAFVFTPNEDSERMSWPKVPSQ</sequence>
<dbReference type="OrthoDB" id="116979at2"/>
<proteinExistence type="predicted"/>
<dbReference type="EMBL" id="FQZQ01000025">
    <property type="protein sequence ID" value="SHK30664.1"/>
    <property type="molecule type" value="Genomic_DNA"/>
</dbReference>
<accession>A0A1M6RDW7</accession>
<dbReference type="InterPro" id="IPR019207">
    <property type="entry name" value="DUF2092"/>
</dbReference>
<evidence type="ECO:0000313" key="3">
    <source>
        <dbReference type="Proteomes" id="UP000183982"/>
    </source>
</evidence>
<reference evidence="3" key="1">
    <citation type="submission" date="2016-11" db="EMBL/GenBank/DDBJ databases">
        <authorList>
            <person name="Varghese N."/>
            <person name="Submissions S."/>
        </authorList>
    </citation>
    <scope>NUCLEOTIDE SEQUENCE [LARGE SCALE GENOMIC DNA]</scope>
    <source>
        <strain evidence="3">DSM 100564</strain>
    </source>
</reference>
<feature type="signal peptide" evidence="1">
    <location>
        <begin position="1"/>
        <end position="25"/>
    </location>
</feature>
<protein>
    <submittedName>
        <fullName evidence="2">Uncharacterized protein</fullName>
    </submittedName>
</protein>
<dbReference type="Pfam" id="PF09865">
    <property type="entry name" value="DUF2092"/>
    <property type="match status" value="1"/>
</dbReference>
<dbReference type="STRING" id="1470563.SAMN05444000_1259"/>
<evidence type="ECO:0000313" key="2">
    <source>
        <dbReference type="EMBL" id="SHK30664.1"/>
    </source>
</evidence>
<evidence type="ECO:0000256" key="1">
    <source>
        <dbReference type="SAM" id="SignalP"/>
    </source>
</evidence>
<dbReference type="Proteomes" id="UP000183982">
    <property type="component" value="Unassembled WGS sequence"/>
</dbReference>
<organism evidence="2 3">
    <name type="scientific">Shimia gijangensis</name>
    <dbReference type="NCBI Taxonomy" id="1470563"/>
    <lineage>
        <taxon>Bacteria</taxon>
        <taxon>Pseudomonadati</taxon>
        <taxon>Pseudomonadota</taxon>
        <taxon>Alphaproteobacteria</taxon>
        <taxon>Rhodobacterales</taxon>
        <taxon>Roseobacteraceae</taxon>
    </lineage>
</organism>